<name>A0ABX8EDX7_9ACTN</name>
<proteinExistence type="predicted"/>
<evidence type="ECO:0000256" key="1">
    <source>
        <dbReference type="SAM" id="MobiDB-lite"/>
    </source>
</evidence>
<accession>A0ABX8EDX7</accession>
<feature type="transmembrane region" description="Helical" evidence="2">
    <location>
        <begin position="142"/>
        <end position="170"/>
    </location>
</feature>
<feature type="transmembrane region" description="Helical" evidence="2">
    <location>
        <begin position="234"/>
        <end position="262"/>
    </location>
</feature>
<keyword evidence="5" id="KW-1185">Reference proteome</keyword>
<dbReference type="RefSeq" id="WP_214058214.1">
    <property type="nucleotide sequence ID" value="NZ_BAAAHS010000013.1"/>
</dbReference>
<organism evidence="4 5">
    <name type="scientific">Nocardioides aquaticus</name>
    <dbReference type="NCBI Taxonomy" id="160826"/>
    <lineage>
        <taxon>Bacteria</taxon>
        <taxon>Bacillati</taxon>
        <taxon>Actinomycetota</taxon>
        <taxon>Actinomycetes</taxon>
        <taxon>Propionibacteriales</taxon>
        <taxon>Nocardioidaceae</taxon>
        <taxon>Nocardioides</taxon>
    </lineage>
</organism>
<evidence type="ECO:0000256" key="2">
    <source>
        <dbReference type="SAM" id="Phobius"/>
    </source>
</evidence>
<feature type="transmembrane region" description="Helical" evidence="2">
    <location>
        <begin position="196"/>
        <end position="214"/>
    </location>
</feature>
<keyword evidence="2" id="KW-0472">Membrane</keyword>
<dbReference type="Proteomes" id="UP000679307">
    <property type="component" value="Chromosome"/>
</dbReference>
<feature type="transmembrane region" description="Helical" evidence="2">
    <location>
        <begin position="283"/>
        <end position="304"/>
    </location>
</feature>
<evidence type="ECO:0000259" key="3">
    <source>
        <dbReference type="Pfam" id="PF10110"/>
    </source>
</evidence>
<protein>
    <recommendedName>
        <fullName evidence="3">Glycerophosphoryl diester phosphodiesterase membrane domain-containing protein</fullName>
    </recommendedName>
</protein>
<feature type="transmembrane region" description="Helical" evidence="2">
    <location>
        <begin position="98"/>
        <end position="122"/>
    </location>
</feature>
<feature type="transmembrane region" description="Helical" evidence="2">
    <location>
        <begin position="324"/>
        <end position="352"/>
    </location>
</feature>
<evidence type="ECO:0000313" key="4">
    <source>
        <dbReference type="EMBL" id="QVT78654.1"/>
    </source>
</evidence>
<evidence type="ECO:0000313" key="5">
    <source>
        <dbReference type="Proteomes" id="UP000679307"/>
    </source>
</evidence>
<feature type="region of interest" description="Disordered" evidence="1">
    <location>
        <begin position="1"/>
        <end position="64"/>
    </location>
</feature>
<dbReference type="Pfam" id="PF10110">
    <property type="entry name" value="GPDPase_memb"/>
    <property type="match status" value="1"/>
</dbReference>
<keyword evidence="2" id="KW-1133">Transmembrane helix</keyword>
<feature type="compositionally biased region" description="Pro residues" evidence="1">
    <location>
        <begin position="7"/>
        <end position="51"/>
    </location>
</feature>
<feature type="domain" description="Glycerophosphoryl diester phosphodiesterase membrane" evidence="3">
    <location>
        <begin position="240"/>
        <end position="362"/>
    </location>
</feature>
<sequence>MSDHGSVPPPGQQPYGQQPPPGWQPYGQQPPPGWQPPAGPPYPQQPYPQQPAGPGWQPGPGMLGAAHKPGAVPLRPLGLGDMFDGAFRIIRFNPRATVLAALLVAVVAMAVPLVATSAITASVGTSVDPTTGLPSGGLSTSLVAYVASQAVGVVLLQVGLLLVTGLIAHVTHQAAVGRRIGLGEAWAMTRGRRWRLVGLVVLVALAYVLAYGLWGSTIVGLVVAGAGTALVVGYAVLSGLLLVVASVFLYVRVVLLATPALVLERIGIGSALARSWRLSRRQFWRVLGISLVTSIVVGIAGFVVSLPVEIVAQVLSFATPEYALLLGVASQALGTVLSTAFTSPFTAVVTTLQYLDQRMRKEAYDVTLMSEAGITGA</sequence>
<dbReference type="InterPro" id="IPR018476">
    <property type="entry name" value="GlyceroP-diester-Pdiesterase_M"/>
</dbReference>
<gene>
    <name evidence="4" type="ORF">ENKNEFLB_01032</name>
</gene>
<reference evidence="4 5" key="1">
    <citation type="submission" date="2021-05" db="EMBL/GenBank/DDBJ databases">
        <title>Complete genome of Nocardioides aquaticus KCTC 9944T isolated from meromictic and hypersaline Ekho Lake, Antarctica.</title>
        <authorList>
            <person name="Hwang K."/>
            <person name="Kim K.M."/>
            <person name="Choe H."/>
        </authorList>
    </citation>
    <scope>NUCLEOTIDE SEQUENCE [LARGE SCALE GENOMIC DNA]</scope>
    <source>
        <strain evidence="4 5">KCTC 9944</strain>
    </source>
</reference>
<dbReference type="EMBL" id="CP075371">
    <property type="protein sequence ID" value="QVT78654.1"/>
    <property type="molecule type" value="Genomic_DNA"/>
</dbReference>
<keyword evidence="2" id="KW-0812">Transmembrane</keyword>